<feature type="transmembrane region" description="Helical" evidence="7">
    <location>
        <begin position="315"/>
        <end position="333"/>
    </location>
</feature>
<evidence type="ECO:0000256" key="4">
    <source>
        <dbReference type="ARBA" id="ARBA00022692"/>
    </source>
</evidence>
<feature type="transmembrane region" description="Helical" evidence="7">
    <location>
        <begin position="354"/>
        <end position="375"/>
    </location>
</feature>
<keyword evidence="2" id="KW-0813">Transport</keyword>
<dbReference type="Pfam" id="PF05977">
    <property type="entry name" value="MFS_3"/>
    <property type="match status" value="1"/>
</dbReference>
<gene>
    <name evidence="8" type="ORF">GCM10010201_00250</name>
</gene>
<dbReference type="CDD" id="cd06173">
    <property type="entry name" value="MFS_MefA_like"/>
    <property type="match status" value="1"/>
</dbReference>
<evidence type="ECO:0000256" key="6">
    <source>
        <dbReference type="ARBA" id="ARBA00023136"/>
    </source>
</evidence>
<keyword evidence="6 7" id="KW-0472">Membrane</keyword>
<feature type="transmembrane region" description="Helical" evidence="7">
    <location>
        <begin position="259"/>
        <end position="280"/>
    </location>
</feature>
<evidence type="ECO:0000313" key="9">
    <source>
        <dbReference type="Proteomes" id="UP001499978"/>
    </source>
</evidence>
<evidence type="ECO:0000256" key="7">
    <source>
        <dbReference type="SAM" id="Phobius"/>
    </source>
</evidence>
<evidence type="ECO:0000256" key="5">
    <source>
        <dbReference type="ARBA" id="ARBA00022989"/>
    </source>
</evidence>
<dbReference type="Proteomes" id="UP001499978">
    <property type="component" value="Unassembled WGS sequence"/>
</dbReference>
<keyword evidence="3" id="KW-1003">Cell membrane</keyword>
<sequence length="426" mass="44564">MRGKLNSAIASLQVRNYRLFATGQMIKLVGAWMMFTAQDWLVLQLTDDSATALGAVTALQFAPVLLLSLYGGTLADRFDKRKLLAITNIVWLVLAVVQAVLVVTGAVQLWHVFVFAAALGVQGAIETPARQAFVSELVGNHLLPNALALSAATFNSARVVGPALAGLVIAVWDTGGAFVVSAVAAIAPVVTYRLMRSADLFRDPPAGKGARPQAKIMDGLRYVAARPDLLLPMGLIAVIGMIGFNFTVTLAVLAKTVFAAGPASFGLLTTALATGALAGALAGSGRRARPSVYLVLGAAMAFGALETVVGFAPSFLAAALLLLPTGFFMILFAQAANQRVQMGTAAAYRGRVMALYVVVFLGTTPVGALLVGWIAEHIDPGASIWLGGVGSALAAAVGLLWKLHRTGERLRVRLLPIPRFSVVQQP</sequence>
<comment type="subcellular location">
    <subcellularLocation>
        <location evidence="1">Cell membrane</location>
        <topology evidence="1">Multi-pass membrane protein</topology>
    </subcellularLocation>
</comment>
<dbReference type="InterPro" id="IPR010290">
    <property type="entry name" value="TM_effector"/>
</dbReference>
<feature type="transmembrane region" description="Helical" evidence="7">
    <location>
        <begin position="292"/>
        <end position="309"/>
    </location>
</feature>
<keyword evidence="9" id="KW-1185">Reference proteome</keyword>
<feature type="transmembrane region" description="Helical" evidence="7">
    <location>
        <begin position="83"/>
        <end position="103"/>
    </location>
</feature>
<protein>
    <submittedName>
        <fullName evidence="8">MFS transporter</fullName>
    </submittedName>
</protein>
<reference evidence="9" key="1">
    <citation type="journal article" date="2019" name="Int. J. Syst. Evol. Microbiol.">
        <title>The Global Catalogue of Microorganisms (GCM) 10K type strain sequencing project: providing services to taxonomists for standard genome sequencing and annotation.</title>
        <authorList>
            <consortium name="The Broad Institute Genomics Platform"/>
            <consortium name="The Broad Institute Genome Sequencing Center for Infectious Disease"/>
            <person name="Wu L."/>
            <person name="Ma J."/>
        </authorList>
    </citation>
    <scope>NUCLEOTIDE SEQUENCE [LARGE SCALE GENOMIC DNA]</scope>
    <source>
        <strain evidence="9">JCM 3367</strain>
    </source>
</reference>
<dbReference type="InterPro" id="IPR036259">
    <property type="entry name" value="MFS_trans_sf"/>
</dbReference>
<dbReference type="EMBL" id="BAAARY010000001">
    <property type="protein sequence ID" value="GAA2509693.1"/>
    <property type="molecule type" value="Genomic_DNA"/>
</dbReference>
<dbReference type="Gene3D" id="1.20.1250.20">
    <property type="entry name" value="MFS general substrate transporter like domains"/>
    <property type="match status" value="1"/>
</dbReference>
<evidence type="ECO:0000256" key="3">
    <source>
        <dbReference type="ARBA" id="ARBA00022475"/>
    </source>
</evidence>
<keyword evidence="5 7" id="KW-1133">Transmembrane helix</keyword>
<feature type="transmembrane region" description="Helical" evidence="7">
    <location>
        <begin position="178"/>
        <end position="195"/>
    </location>
</feature>
<feature type="transmembrane region" description="Helical" evidence="7">
    <location>
        <begin position="20"/>
        <end position="38"/>
    </location>
</feature>
<feature type="transmembrane region" description="Helical" evidence="7">
    <location>
        <begin position="381"/>
        <end position="401"/>
    </location>
</feature>
<proteinExistence type="predicted"/>
<accession>A0ABP6A4H4</accession>
<feature type="transmembrane region" description="Helical" evidence="7">
    <location>
        <begin position="50"/>
        <end position="71"/>
    </location>
</feature>
<dbReference type="SUPFAM" id="SSF103473">
    <property type="entry name" value="MFS general substrate transporter"/>
    <property type="match status" value="1"/>
</dbReference>
<comment type="caution">
    <text evidence="8">The sequence shown here is derived from an EMBL/GenBank/DDBJ whole genome shotgun (WGS) entry which is preliminary data.</text>
</comment>
<name>A0ABP6A4H4_9ACTN</name>
<dbReference type="PANTHER" id="PTHR23513">
    <property type="entry name" value="INTEGRAL MEMBRANE EFFLUX PROTEIN-RELATED"/>
    <property type="match status" value="1"/>
</dbReference>
<keyword evidence="4 7" id="KW-0812">Transmembrane</keyword>
<feature type="transmembrane region" description="Helical" evidence="7">
    <location>
        <begin position="229"/>
        <end position="253"/>
    </location>
</feature>
<organism evidence="8 9">
    <name type="scientific">Pilimelia columellifera subsp. columellifera</name>
    <dbReference type="NCBI Taxonomy" id="706583"/>
    <lineage>
        <taxon>Bacteria</taxon>
        <taxon>Bacillati</taxon>
        <taxon>Actinomycetota</taxon>
        <taxon>Actinomycetes</taxon>
        <taxon>Micromonosporales</taxon>
        <taxon>Micromonosporaceae</taxon>
        <taxon>Pilimelia</taxon>
    </lineage>
</organism>
<evidence type="ECO:0000256" key="1">
    <source>
        <dbReference type="ARBA" id="ARBA00004651"/>
    </source>
</evidence>
<evidence type="ECO:0000313" key="8">
    <source>
        <dbReference type="EMBL" id="GAA2509693.1"/>
    </source>
</evidence>
<evidence type="ECO:0000256" key="2">
    <source>
        <dbReference type="ARBA" id="ARBA00022448"/>
    </source>
</evidence>
<dbReference type="PANTHER" id="PTHR23513:SF11">
    <property type="entry name" value="STAPHYLOFERRIN A TRANSPORTER"/>
    <property type="match status" value="1"/>
</dbReference>
<dbReference type="RefSeq" id="WP_344166511.1">
    <property type="nucleotide sequence ID" value="NZ_BAAARY010000001.1"/>
</dbReference>